<protein>
    <recommendedName>
        <fullName evidence="1">CULT domain-containing protein</fullName>
    </recommendedName>
</protein>
<feature type="domain" description="CULT" evidence="1">
    <location>
        <begin position="501"/>
        <end position="606"/>
    </location>
</feature>
<dbReference type="Gene3D" id="1.20.58.1480">
    <property type="match status" value="1"/>
</dbReference>
<accession>A0A6H5H8G3</accession>
<dbReference type="FunFam" id="2.170.150.20:FF:000007">
    <property type="entry name" value="Protein cereblon"/>
    <property type="match status" value="1"/>
</dbReference>
<sequence>MVYGLQAVLRLRITFLANILRNKNSNSLSNSKSDTHCEFDFEHEFDILFHCKCDFEFDCEFEFHFHCDFDFEFDYEYGFHFHCEFDFKFDYEFEFRFIVSLTSSSIMSLSFIFISFNLCSIFMIQANQGDLKETWEQILCQENKNASTYRMWCQRSSPVVSDIIIRNSRILCCCRSGGMSDENGNGSDEEMAVAEIVGGGGDDDDDERLSPFEMLYFGEDMRQDPAAAGEDGENQVALDEANGEVFDEDLPVAHSYMGEMEEISGRTVLPDGAVVTIPLLPCYPGSWVPGTTFPLVVHDEFRCQFFRTAARQGDHIFGTRARHYLHEGMTPAGGQLYGTTCEIYEFTSNRDHVAVKAKVRQRFKQLGVKKVENQIEYAICQILPEYTMKNPLANYQLPSLDCVRHKKTRQCQMREACTSRWPIWVHRQYDTDYLRDKVYKELQFLQRGLRKSKERASMPRDPSDLSFWLGAHLGADERLFLIQENSPIRRLRWILSLMKQCRAYYCLSCDLLIGHQEDFFAMSAEGAQSTYVNPGGFVHDTVTLLKASHLSLISHPSAEFSWFPGYYWQIAVCTHCHKHIGWKFTSQTLVPRYFWGLSRQSLVTRVAWSGSSSQETSPVM</sequence>
<dbReference type="Proteomes" id="UP000479000">
    <property type="component" value="Unassembled WGS sequence"/>
</dbReference>
<dbReference type="Gene3D" id="2.170.150.20">
    <property type="entry name" value="Peptide methionine sulfoxide reductase"/>
    <property type="match status" value="1"/>
</dbReference>
<evidence type="ECO:0000313" key="2">
    <source>
        <dbReference type="EMBL" id="CAB0011762.1"/>
    </source>
</evidence>
<dbReference type="CDD" id="cd15777">
    <property type="entry name" value="CRBN_C_like"/>
    <property type="match status" value="1"/>
</dbReference>
<evidence type="ECO:0000259" key="1">
    <source>
        <dbReference type="PROSITE" id="PS51788"/>
    </source>
</evidence>
<dbReference type="EMBL" id="CADCXU010024267">
    <property type="protein sequence ID" value="CAB0011762.1"/>
    <property type="molecule type" value="Genomic_DNA"/>
</dbReference>
<reference evidence="2 3" key="1">
    <citation type="submission" date="2020-02" db="EMBL/GenBank/DDBJ databases">
        <authorList>
            <person name="Ferguson B K."/>
        </authorList>
    </citation>
    <scope>NUCLEOTIDE SEQUENCE [LARGE SCALE GENOMIC DNA]</scope>
</reference>
<dbReference type="Gene3D" id="2.30.130.40">
    <property type="entry name" value="LON domain-like"/>
    <property type="match status" value="1"/>
</dbReference>
<dbReference type="InterPro" id="IPR015947">
    <property type="entry name" value="PUA-like_sf"/>
</dbReference>
<organism evidence="2 3">
    <name type="scientific">Nesidiocoris tenuis</name>
    <dbReference type="NCBI Taxonomy" id="355587"/>
    <lineage>
        <taxon>Eukaryota</taxon>
        <taxon>Metazoa</taxon>
        <taxon>Ecdysozoa</taxon>
        <taxon>Arthropoda</taxon>
        <taxon>Hexapoda</taxon>
        <taxon>Insecta</taxon>
        <taxon>Pterygota</taxon>
        <taxon>Neoptera</taxon>
        <taxon>Paraneoptera</taxon>
        <taxon>Hemiptera</taxon>
        <taxon>Heteroptera</taxon>
        <taxon>Panheteroptera</taxon>
        <taxon>Cimicomorpha</taxon>
        <taxon>Miridae</taxon>
        <taxon>Dicyphina</taxon>
        <taxon>Nesidiocoris</taxon>
    </lineage>
</organism>
<dbReference type="SUPFAM" id="SSF88697">
    <property type="entry name" value="PUA domain-like"/>
    <property type="match status" value="1"/>
</dbReference>
<dbReference type="InterPro" id="IPR046336">
    <property type="entry name" value="Lon_prtase_N_sf"/>
</dbReference>
<keyword evidence="3" id="KW-1185">Reference proteome</keyword>
<dbReference type="InterPro" id="IPR034750">
    <property type="entry name" value="CULT"/>
</dbReference>
<gene>
    <name evidence="2" type="ORF">NTEN_LOCUS16655</name>
</gene>
<dbReference type="OrthoDB" id="267517at2759"/>
<proteinExistence type="predicted"/>
<evidence type="ECO:0000313" key="3">
    <source>
        <dbReference type="Proteomes" id="UP000479000"/>
    </source>
</evidence>
<name>A0A6H5H8G3_9HEMI</name>
<dbReference type="AlphaFoldDB" id="A0A6H5H8G3"/>
<dbReference type="PROSITE" id="PS51788">
    <property type="entry name" value="CULT"/>
    <property type="match status" value="1"/>
</dbReference>